<organism evidence="12 13">
    <name type="scientific">Dimorphilus gyrociliatus</name>
    <dbReference type="NCBI Taxonomy" id="2664684"/>
    <lineage>
        <taxon>Eukaryota</taxon>
        <taxon>Metazoa</taxon>
        <taxon>Spiralia</taxon>
        <taxon>Lophotrochozoa</taxon>
        <taxon>Annelida</taxon>
        <taxon>Polychaeta</taxon>
        <taxon>Polychaeta incertae sedis</taxon>
        <taxon>Dinophilidae</taxon>
        <taxon>Dimorphilus</taxon>
    </lineage>
</organism>
<dbReference type="InterPro" id="IPR002867">
    <property type="entry name" value="IBR_dom"/>
</dbReference>
<evidence type="ECO:0000256" key="4">
    <source>
        <dbReference type="ARBA" id="ARBA00022723"/>
    </source>
</evidence>
<comment type="catalytic activity">
    <reaction evidence="1">
        <text>[E2 ubiquitin-conjugating enzyme]-S-ubiquitinyl-L-cysteine + [acceptor protein]-L-lysine = [E2 ubiquitin-conjugating enzyme]-L-cysteine + [acceptor protein]-N(6)-ubiquitinyl-L-lysine.</text>
        <dbReference type="EC" id="2.3.2.31"/>
    </reaction>
</comment>
<comment type="caution">
    <text evidence="12">The sequence shown here is derived from an EMBL/GenBank/DDBJ whole genome shotgun (WGS) entry which is preliminary data.</text>
</comment>
<dbReference type="SMART" id="SM00647">
    <property type="entry name" value="IBR"/>
    <property type="match status" value="2"/>
</dbReference>
<gene>
    <name evidence="12" type="ORF">DGYR_LOCUS10716</name>
</gene>
<evidence type="ECO:0000313" key="12">
    <source>
        <dbReference type="EMBL" id="CAD5122986.1"/>
    </source>
</evidence>
<feature type="domain" description="RING-type" evidence="11">
    <location>
        <begin position="559"/>
        <end position="772"/>
    </location>
</feature>
<dbReference type="Gene3D" id="3.30.40.10">
    <property type="entry name" value="Zinc/RING finger domain, C3HC4 (zinc finger)"/>
    <property type="match status" value="1"/>
</dbReference>
<dbReference type="PANTHER" id="PTHR11685">
    <property type="entry name" value="RBR FAMILY RING FINGER AND IBR DOMAIN-CONTAINING"/>
    <property type="match status" value="1"/>
</dbReference>
<name>A0A7I8W508_9ANNE</name>
<evidence type="ECO:0000256" key="6">
    <source>
        <dbReference type="ARBA" id="ARBA00022771"/>
    </source>
</evidence>
<keyword evidence="8" id="KW-0862">Zinc</keyword>
<keyword evidence="5" id="KW-0677">Repeat</keyword>
<evidence type="ECO:0000259" key="11">
    <source>
        <dbReference type="PROSITE" id="PS51873"/>
    </source>
</evidence>
<dbReference type="SUPFAM" id="SSF57850">
    <property type="entry name" value="RING/U-box"/>
    <property type="match status" value="2"/>
</dbReference>
<keyword evidence="7" id="KW-0833">Ubl conjugation pathway</keyword>
<evidence type="ECO:0000259" key="10">
    <source>
        <dbReference type="PROSITE" id="PS50089"/>
    </source>
</evidence>
<keyword evidence="6 9" id="KW-0863">Zinc-finger</keyword>
<evidence type="ECO:0000256" key="9">
    <source>
        <dbReference type="PROSITE-ProRule" id="PRU00175"/>
    </source>
</evidence>
<keyword evidence="4" id="KW-0479">Metal-binding</keyword>
<keyword evidence="3" id="KW-0808">Transferase</keyword>
<dbReference type="GO" id="GO:0008270">
    <property type="term" value="F:zinc ion binding"/>
    <property type="evidence" value="ECO:0007669"/>
    <property type="project" value="UniProtKB-KW"/>
</dbReference>
<dbReference type="OrthoDB" id="1431934at2759"/>
<dbReference type="Proteomes" id="UP000549394">
    <property type="component" value="Unassembled WGS sequence"/>
</dbReference>
<dbReference type="InterPro" id="IPR044066">
    <property type="entry name" value="TRIAD_supradom"/>
</dbReference>
<evidence type="ECO:0000256" key="8">
    <source>
        <dbReference type="ARBA" id="ARBA00022833"/>
    </source>
</evidence>
<evidence type="ECO:0000256" key="3">
    <source>
        <dbReference type="ARBA" id="ARBA00022679"/>
    </source>
</evidence>
<accession>A0A7I8W508</accession>
<evidence type="ECO:0000256" key="2">
    <source>
        <dbReference type="ARBA" id="ARBA00012251"/>
    </source>
</evidence>
<dbReference type="Pfam" id="PF00097">
    <property type="entry name" value="zf-C3HC4"/>
    <property type="match status" value="1"/>
</dbReference>
<dbReference type="GO" id="GO:0061630">
    <property type="term" value="F:ubiquitin protein ligase activity"/>
    <property type="evidence" value="ECO:0007669"/>
    <property type="project" value="UniProtKB-EC"/>
</dbReference>
<reference evidence="12 13" key="1">
    <citation type="submission" date="2020-08" db="EMBL/GenBank/DDBJ databases">
        <authorList>
            <person name="Hejnol A."/>
        </authorList>
    </citation>
    <scope>NUCLEOTIDE SEQUENCE [LARGE SCALE GENOMIC DNA]</scope>
</reference>
<feature type="domain" description="RING-type" evidence="10">
    <location>
        <begin position="563"/>
        <end position="607"/>
    </location>
</feature>
<dbReference type="EMBL" id="CAJFCJ010000019">
    <property type="protein sequence ID" value="CAD5122986.1"/>
    <property type="molecule type" value="Genomic_DNA"/>
</dbReference>
<dbReference type="CDD" id="cd20336">
    <property type="entry name" value="Rcat_RBR"/>
    <property type="match status" value="1"/>
</dbReference>
<dbReference type="InterPro" id="IPR031127">
    <property type="entry name" value="E3_UB_ligase_RBR"/>
</dbReference>
<dbReference type="InterPro" id="IPR013083">
    <property type="entry name" value="Znf_RING/FYVE/PHD"/>
</dbReference>
<dbReference type="CDD" id="cd20335">
    <property type="entry name" value="BRcat_RBR"/>
    <property type="match status" value="1"/>
</dbReference>
<evidence type="ECO:0000256" key="5">
    <source>
        <dbReference type="ARBA" id="ARBA00022737"/>
    </source>
</evidence>
<protein>
    <recommendedName>
        <fullName evidence="2">RBR-type E3 ubiquitin transferase</fullName>
        <ecNumber evidence="2">2.3.2.31</ecNumber>
    </recommendedName>
</protein>
<dbReference type="PROSITE" id="PS50089">
    <property type="entry name" value="ZF_RING_2"/>
    <property type="match status" value="1"/>
</dbReference>
<evidence type="ECO:0000256" key="1">
    <source>
        <dbReference type="ARBA" id="ARBA00001798"/>
    </source>
</evidence>
<dbReference type="InterPro" id="IPR001841">
    <property type="entry name" value="Znf_RING"/>
</dbReference>
<evidence type="ECO:0000313" key="13">
    <source>
        <dbReference type="Proteomes" id="UP000549394"/>
    </source>
</evidence>
<proteinExistence type="predicted"/>
<dbReference type="EC" id="2.3.2.31" evidence="2"/>
<keyword evidence="13" id="KW-1185">Reference proteome</keyword>
<dbReference type="AlphaFoldDB" id="A0A7I8W508"/>
<sequence>MMDEIIDKPSRVYQFKKLPYGIRTGNSLKLKRFKYFHKRHQERVFKWVFYDKYTKKEAENILNDCDKVLADGLHSFAQKKVARYGPISSPLAYSLNKRKRWNLPYHIQNIAKKDSLSEETYKVCYLERFSNVATLPGYYGCGCTLDQIASVRTFYNENGEIKRPGKKYGFELDMINGSNNRPKLQDFVLRQIDNEESYFQVIYDICKIRPMDSLAKGNFGFYPMAYYDKKMNAQKHKTPAGKRFDKCLDSNYYLRRYIDEGIIHFNSLSNKMETEEEEETNTIHHSSNIVLGDFITKKNIRKRKQKLSKKRSYVNFKEESKSKIIYLDQNNINTNSISSISDFDIKEHTEEIEESTKLINTEAIFEFYLPLKSYKSFLLVCSQNNIPVLDAESSPPYFLLDFSKIVENICASTRHYTNKIKLIRALGLMTPYSENDKAVISMTFYSNIESSRALKSLKTDAKNVNDMIKMINHHVSGWLNSSRDFIRIIDLTGSKRDGNIRDKPHKTRIISGWILNNFGFSQTSAEKFDIFLSYLKSYWNNKKPDISNFSGELEKKNDWQITCKICMIEKDTHSGLAMKCGHWFCFACWKNYLLYNRSRNLNCPTSKCQQQIEHPIWLAATTLKIFQHIERLTVRKLIEQEKVWIHCSNSACNLLTNVNNSIKIPIVECSCSNQWCTECLDVFHWPATCNQIRYFNEVIDDSGIEKDRFMNEYYITEIRICPHCKEKVERESIMCNEMQCICGGRFCWNCLKKLYEWETHDSNDCSNENREIFTFIDDGFLKTDKFEFLQTVYKSFNDFNTLDVYPQSRSTFNGWKRTIERQLPTGKANIRKEIENEFLSILQDCHYLCHISDYIVMNTLVLIYFSGNEIAWKMVSIEFLEKRLILEKLLLRSILATKRLREKLNGTNFSLPENWIAQITSLKNQLERSLINIINNKSIPYIRCMASKITLDRNIWSILPT</sequence>
<evidence type="ECO:0000256" key="7">
    <source>
        <dbReference type="ARBA" id="ARBA00022786"/>
    </source>
</evidence>
<dbReference type="InterPro" id="IPR018957">
    <property type="entry name" value="Znf_C3HC4_RING-type"/>
</dbReference>
<dbReference type="Pfam" id="PF01485">
    <property type="entry name" value="IBR"/>
    <property type="match status" value="1"/>
</dbReference>
<dbReference type="PROSITE" id="PS51873">
    <property type="entry name" value="TRIAD"/>
    <property type="match status" value="1"/>
</dbReference>
<dbReference type="GO" id="GO:0016567">
    <property type="term" value="P:protein ubiquitination"/>
    <property type="evidence" value="ECO:0007669"/>
    <property type="project" value="InterPro"/>
</dbReference>